<comment type="catalytic activity">
    <reaction evidence="7 10">
        <text>lipid IVA (E. coli) + CMP-3-deoxy-beta-D-manno-octulosonate = alpha-Kdo-(2-&gt;6)-lipid IVA (E. coli) + CMP + H(+)</text>
        <dbReference type="Rhea" id="RHEA:28066"/>
        <dbReference type="ChEBI" id="CHEBI:15378"/>
        <dbReference type="ChEBI" id="CHEBI:58603"/>
        <dbReference type="ChEBI" id="CHEBI:60364"/>
        <dbReference type="ChEBI" id="CHEBI:60377"/>
        <dbReference type="ChEBI" id="CHEBI:85987"/>
        <dbReference type="EC" id="2.4.99.12"/>
    </reaction>
</comment>
<dbReference type="RefSeq" id="WP_183963334.1">
    <property type="nucleotide sequence ID" value="NZ_BAABBZ010000014.1"/>
</dbReference>
<comment type="caution">
    <text evidence="12">The sequence shown here is derived from an EMBL/GenBank/DDBJ whole genome shotgun (WGS) entry which is preliminary data.</text>
</comment>
<keyword evidence="5 10" id="KW-0808">Transferase</keyword>
<proteinExistence type="inferred from homology"/>
<keyword evidence="10" id="KW-0472">Membrane</keyword>
<feature type="site" description="Transition state stabilizer" evidence="9">
    <location>
        <position position="189"/>
    </location>
</feature>
<dbReference type="GO" id="GO:0009244">
    <property type="term" value="P:lipopolysaccharide core region biosynthetic process"/>
    <property type="evidence" value="ECO:0007669"/>
    <property type="project" value="UniProtKB-UniRule"/>
</dbReference>
<dbReference type="GO" id="GO:0005886">
    <property type="term" value="C:plasma membrane"/>
    <property type="evidence" value="ECO:0007669"/>
    <property type="project" value="UniProtKB-SubCell"/>
</dbReference>
<evidence type="ECO:0000256" key="6">
    <source>
        <dbReference type="ARBA" id="ARBA00031445"/>
    </source>
</evidence>
<evidence type="ECO:0000256" key="7">
    <source>
        <dbReference type="ARBA" id="ARBA00049183"/>
    </source>
</evidence>
<dbReference type="EMBL" id="JACIEJ010000002">
    <property type="protein sequence ID" value="MBB3984605.1"/>
    <property type="molecule type" value="Genomic_DNA"/>
</dbReference>
<evidence type="ECO:0000313" key="13">
    <source>
        <dbReference type="Proteomes" id="UP000541426"/>
    </source>
</evidence>
<name>A0A7W6GR70_9RHOB</name>
<sequence>MLRYRCLISLFAIVVLLRHGMSRLSVPKGRPGAHIWLHGASNGELNSVRPVLERLVEERPETQWLVTANTETGRKMVAGWGLRRVHARLAPLDLGWLTRRVLRDWTVTAHLTLESEVWPHRILSCGGPVLILGARMTPGTARGWARLGNLAKRVFGGVTFASAQDSGSAKRLKGLGLPAEAEGPVVDLKAFYSAPEVAPLVGVERGRTWLAASTHPGEEAVVLAAHKMARILEPELRLILAPRHPRRASEIRAMIEAEGFTVGQRSGGDTPATGEVYLADTMGEMALWYAVCGRVFVGGTLTDRGGHTPYEPAAYEASLIHGPDVRNFATAYARLDKAGAAHKITDAASLAQALEKLGDTTTQARAGRRAKALLRPQVGPEALCAMVLDALPDP</sequence>
<feature type="active site" description="Proton acceptor" evidence="8">
    <location>
        <position position="44"/>
    </location>
</feature>
<evidence type="ECO:0000259" key="11">
    <source>
        <dbReference type="Pfam" id="PF04413"/>
    </source>
</evidence>
<evidence type="ECO:0000313" key="12">
    <source>
        <dbReference type="EMBL" id="MBB3984605.1"/>
    </source>
</evidence>
<protein>
    <recommendedName>
        <fullName evidence="4 10">3-deoxy-D-manno-octulosonic acid transferase</fullName>
        <shortName evidence="10">Kdo transferase</shortName>
        <ecNumber evidence="3 10">2.4.99.12</ecNumber>
    </recommendedName>
    <alternativeName>
        <fullName evidence="6 10">Lipid IV(A) 3-deoxy-D-manno-octulosonic acid transferase</fullName>
    </alternativeName>
</protein>
<dbReference type="UniPathway" id="UPA00958"/>
<evidence type="ECO:0000256" key="1">
    <source>
        <dbReference type="ARBA" id="ARBA00003394"/>
    </source>
</evidence>
<dbReference type="Gene3D" id="3.40.50.2000">
    <property type="entry name" value="Glycogen Phosphorylase B"/>
    <property type="match status" value="1"/>
</dbReference>
<dbReference type="GO" id="GO:0009245">
    <property type="term" value="P:lipid A biosynthetic process"/>
    <property type="evidence" value="ECO:0007669"/>
    <property type="project" value="TreeGrafter"/>
</dbReference>
<keyword evidence="13" id="KW-1185">Reference proteome</keyword>
<evidence type="ECO:0000256" key="10">
    <source>
        <dbReference type="RuleBase" id="RU365103"/>
    </source>
</evidence>
<keyword evidence="12" id="KW-0328">Glycosyltransferase</keyword>
<evidence type="ECO:0000256" key="2">
    <source>
        <dbReference type="ARBA" id="ARBA00004713"/>
    </source>
</evidence>
<evidence type="ECO:0000256" key="3">
    <source>
        <dbReference type="ARBA" id="ARBA00012621"/>
    </source>
</evidence>
<evidence type="ECO:0000256" key="8">
    <source>
        <dbReference type="PIRSR" id="PIRSR639901-1"/>
    </source>
</evidence>
<dbReference type="Pfam" id="PF04413">
    <property type="entry name" value="Glycos_transf_N"/>
    <property type="match status" value="1"/>
</dbReference>
<dbReference type="Proteomes" id="UP000541426">
    <property type="component" value="Unassembled WGS sequence"/>
</dbReference>
<dbReference type="InterPro" id="IPR039901">
    <property type="entry name" value="Kdotransferase"/>
</dbReference>
<dbReference type="GO" id="GO:0043842">
    <property type="term" value="F:Kdo transferase activity"/>
    <property type="evidence" value="ECO:0007669"/>
    <property type="project" value="UniProtKB-EC"/>
</dbReference>
<comment type="similarity">
    <text evidence="10">Belongs to the glycosyltransferase group 1 family.</text>
</comment>
<dbReference type="Gene3D" id="3.40.50.11720">
    <property type="entry name" value="3-Deoxy-D-manno-octulosonic-acid transferase, N-terminal domain"/>
    <property type="match status" value="1"/>
</dbReference>
<organism evidence="12 13">
    <name type="scientific">Sagittula marina</name>
    <dbReference type="NCBI Taxonomy" id="943940"/>
    <lineage>
        <taxon>Bacteria</taxon>
        <taxon>Pseudomonadati</taxon>
        <taxon>Pseudomonadota</taxon>
        <taxon>Alphaproteobacteria</taxon>
        <taxon>Rhodobacterales</taxon>
        <taxon>Roseobacteraceae</taxon>
        <taxon>Sagittula</taxon>
    </lineage>
</organism>
<feature type="site" description="Transition state stabilizer" evidence="9">
    <location>
        <position position="114"/>
    </location>
</feature>
<gene>
    <name evidence="12" type="ORF">GGQ68_000921</name>
</gene>
<comment type="function">
    <text evidence="1 10">Involved in lipopolysaccharide (LPS) biosynthesis. Catalyzes the transfer of 3-deoxy-D-manno-octulosonate (Kdo) residue(s) from CMP-Kdo to lipid IV(A), the tetraacyldisaccharide-1,4'-bisphosphate precursor of lipid A.</text>
</comment>
<evidence type="ECO:0000256" key="5">
    <source>
        <dbReference type="ARBA" id="ARBA00022679"/>
    </source>
</evidence>
<keyword evidence="10" id="KW-1003">Cell membrane</keyword>
<keyword evidence="10" id="KW-0448">Lipopolysaccharide biosynthesis</keyword>
<evidence type="ECO:0000256" key="9">
    <source>
        <dbReference type="PIRSR" id="PIRSR639901-2"/>
    </source>
</evidence>
<dbReference type="PANTHER" id="PTHR42755">
    <property type="entry name" value="3-DEOXY-MANNO-OCTULOSONATE CYTIDYLYLTRANSFERASE"/>
    <property type="match status" value="1"/>
</dbReference>
<reference evidence="12 13" key="1">
    <citation type="submission" date="2020-08" db="EMBL/GenBank/DDBJ databases">
        <title>Genomic Encyclopedia of Type Strains, Phase IV (KMG-IV): sequencing the most valuable type-strain genomes for metagenomic binning, comparative biology and taxonomic classification.</title>
        <authorList>
            <person name="Goeker M."/>
        </authorList>
    </citation>
    <scope>NUCLEOTIDE SEQUENCE [LARGE SCALE GENOMIC DNA]</scope>
    <source>
        <strain evidence="12 13">DSM 102235</strain>
    </source>
</reference>
<comment type="subcellular location">
    <subcellularLocation>
        <location evidence="10">Cell membrane</location>
    </subcellularLocation>
</comment>
<feature type="domain" description="3-deoxy-D-manno-octulosonic-acid transferase N-terminal" evidence="11">
    <location>
        <begin position="29"/>
        <end position="184"/>
    </location>
</feature>
<comment type="pathway">
    <text evidence="2 10">Bacterial outer membrane biogenesis; LPS core biosynthesis.</text>
</comment>
<dbReference type="EC" id="2.4.99.12" evidence="3 10"/>
<evidence type="ECO:0000256" key="4">
    <source>
        <dbReference type="ARBA" id="ARBA00019077"/>
    </source>
</evidence>
<dbReference type="InterPro" id="IPR038107">
    <property type="entry name" value="Glycos_transf_N_sf"/>
</dbReference>
<dbReference type="InterPro" id="IPR007507">
    <property type="entry name" value="Glycos_transf_N"/>
</dbReference>
<accession>A0A7W6GR70</accession>
<dbReference type="PANTHER" id="PTHR42755:SF1">
    <property type="entry name" value="3-DEOXY-D-MANNO-OCTULOSONIC ACID TRANSFERASE, MITOCHONDRIAL-RELATED"/>
    <property type="match status" value="1"/>
</dbReference>
<dbReference type="AlphaFoldDB" id="A0A7W6GR70"/>